<dbReference type="CDD" id="cd15482">
    <property type="entry name" value="Sialidase_non-viral"/>
    <property type="match status" value="1"/>
</dbReference>
<keyword evidence="2" id="KW-0604">Photosystem II</keyword>
<evidence type="ECO:0000313" key="6">
    <source>
        <dbReference type="EMBL" id="ADY59649.1"/>
    </source>
</evidence>
<protein>
    <submittedName>
        <fullName evidence="6">Uncharacterized photosystem II stability/assembly factor-like protein</fullName>
    </submittedName>
</protein>
<dbReference type="Pfam" id="PF14870">
    <property type="entry name" value="PSII_BNR"/>
    <property type="match status" value="1"/>
</dbReference>
<accession>F0SIM1</accession>
<sequence length="1077" mass="118690">MSFRDSLIAYFLCCLLTSHSVWSQTATPTETPPPFGTAPARTRQSTQEDLLREQALDDDATLHAVQMLGASVVYAAGERGVLRKSTDGGQQWTYLNSPVSCRWNDLCFLTDKIGWAAGGTLTVDGEQTQGCLIHTRDGGDSWTAATPRGMGMLHAVQFFDFNQGVVCGEATATGTAGIWRTRDGGKTWESLQTTQLQGWRAAAFPAFESGVVAGLEGQVGLVGGTRLLLDDSLNFGHRGIRDLAIDQNAAGWMVGDGGLVRYSPGGAAWQDSPGPLPAELNHLYDFAAVARKGDSVWLAGHPGSAIWRSDDGGNTWRMAPTHSTAPLNSISFGDAEHGCAVGELGTILWTADGGRTWQSANGQSRRLALLQFVPTRDDSSFCLSARYSGHQGYRSGIISLCNLAKNSSAGATVFDDLSLQEGMSLTNGNTARVNWSLPLDLPELEQNQQLLLDRWNRASDGELTSLIMSQLVRDLRTYRPNVVVLDRPVENDAAGKLLQQAIMNAIKAAADPTWFVAQRQYANLQPWQVSRVFERNRSGVSGEVLLESGEYLAGLRQSVRMAAGPAYRLLGDEQTQVPLVEGFKHVELTDQSTTLHMTDLLTGIVLGPGSDARRGWLPDTSASHADEETLARQQKNFSAYARTALVDEQKGASMIAQLNDVVGRAPARQAIQQMLELAEEYRENHQWDYYEAVLMQVMENYADEPASSAAAVQLIRFWASEEMALQRLSNRNTRVTSRQLDRVQLGNDLQQILQTAAEQPELPVGQVSPAYQQEDKAATLTPGTQRDRGNWRITWQQRALAVYELLQKTAPTVAERADVQLALASLYRQRGADRGVQNVMQQYLRAVDRPDGSRPVMQQVAETEFWLLARDGLTPQNYLACFRSGSAPYLDGLLSDECWQDTEEVRLTFPKDSSRPASAAQMEAPLVMLTCDNEYLYLAGSFPRHPALSPEVPRTGGRRYDEPLEGWDRLQVAIDVNRDLDSSYVFEVDQRGKTRDRCWDNHGWNPTWHVASSGDGSHWRVELAIPLSELIGERPLAREEVWAISISRILPGLGIQSWGEQLTTEPGPGAYGFLQFR</sequence>
<keyword evidence="1" id="KW-0602">Photosynthesis</keyword>
<dbReference type="KEGG" id="pbs:Plabr_2045"/>
<dbReference type="AlphaFoldDB" id="F0SIM1"/>
<dbReference type="RefSeq" id="WP_013628374.1">
    <property type="nucleotide sequence ID" value="NC_015174.1"/>
</dbReference>
<keyword evidence="4" id="KW-0732">Signal</keyword>
<dbReference type="SUPFAM" id="SSF49344">
    <property type="entry name" value="CBD9-like"/>
    <property type="match status" value="1"/>
</dbReference>
<evidence type="ECO:0000256" key="1">
    <source>
        <dbReference type="ARBA" id="ARBA00022531"/>
    </source>
</evidence>
<dbReference type="InterPro" id="IPR015943">
    <property type="entry name" value="WD40/YVTN_repeat-like_dom_sf"/>
</dbReference>
<dbReference type="Gene3D" id="2.60.40.1190">
    <property type="match status" value="1"/>
</dbReference>
<name>F0SIM1_RUBBR</name>
<dbReference type="GO" id="GO:0009523">
    <property type="term" value="C:photosystem II"/>
    <property type="evidence" value="ECO:0007669"/>
    <property type="project" value="UniProtKB-KW"/>
</dbReference>
<evidence type="ECO:0000259" key="5">
    <source>
        <dbReference type="Pfam" id="PF14870"/>
    </source>
</evidence>
<dbReference type="Proteomes" id="UP000006860">
    <property type="component" value="Chromosome"/>
</dbReference>
<dbReference type="SUPFAM" id="SSF110296">
    <property type="entry name" value="Oligoxyloglucan reducing end-specific cellobiohydrolase"/>
    <property type="match status" value="2"/>
</dbReference>
<reference evidence="7" key="1">
    <citation type="submission" date="2011-02" db="EMBL/GenBank/DDBJ databases">
        <title>The complete genome of Planctomyces brasiliensis DSM 5305.</title>
        <authorList>
            <person name="Lucas S."/>
            <person name="Copeland A."/>
            <person name="Lapidus A."/>
            <person name="Bruce D."/>
            <person name="Goodwin L."/>
            <person name="Pitluck S."/>
            <person name="Kyrpides N."/>
            <person name="Mavromatis K."/>
            <person name="Pagani I."/>
            <person name="Ivanova N."/>
            <person name="Ovchinnikova G."/>
            <person name="Lu M."/>
            <person name="Detter J.C."/>
            <person name="Han C."/>
            <person name="Land M."/>
            <person name="Hauser L."/>
            <person name="Markowitz V."/>
            <person name="Cheng J.-F."/>
            <person name="Hugenholtz P."/>
            <person name="Woyke T."/>
            <person name="Wu D."/>
            <person name="Tindall B."/>
            <person name="Pomrenke H.G."/>
            <person name="Brambilla E."/>
            <person name="Klenk H.-P."/>
            <person name="Eisen J.A."/>
        </authorList>
    </citation>
    <scope>NUCLEOTIDE SEQUENCE [LARGE SCALE GENOMIC DNA]</scope>
    <source>
        <strain evidence="7">ATCC 49424 / DSM 5305 / JCM 21570 / NBRC 103401 / IFAM 1448</strain>
    </source>
</reference>
<organism evidence="6 7">
    <name type="scientific">Rubinisphaera brasiliensis (strain ATCC 49424 / DSM 5305 / JCM 21570 / IAM 15109 / NBRC 103401 / IFAM 1448)</name>
    <name type="common">Planctomyces brasiliensis</name>
    <dbReference type="NCBI Taxonomy" id="756272"/>
    <lineage>
        <taxon>Bacteria</taxon>
        <taxon>Pseudomonadati</taxon>
        <taxon>Planctomycetota</taxon>
        <taxon>Planctomycetia</taxon>
        <taxon>Planctomycetales</taxon>
        <taxon>Planctomycetaceae</taxon>
        <taxon>Rubinisphaera</taxon>
    </lineage>
</organism>
<evidence type="ECO:0000256" key="2">
    <source>
        <dbReference type="ARBA" id="ARBA00023276"/>
    </source>
</evidence>
<dbReference type="STRING" id="756272.Plabr_2045"/>
<proteinExistence type="predicted"/>
<dbReference type="PANTHER" id="PTHR47199">
    <property type="entry name" value="PHOTOSYSTEM II STABILITY/ASSEMBLY FACTOR HCF136, CHLOROPLASTIC"/>
    <property type="match status" value="1"/>
</dbReference>
<dbReference type="eggNOG" id="COG4447">
    <property type="taxonomic scope" value="Bacteria"/>
</dbReference>
<dbReference type="CDD" id="cd09618">
    <property type="entry name" value="CBM9_like_2"/>
    <property type="match status" value="1"/>
</dbReference>
<keyword evidence="7" id="KW-1185">Reference proteome</keyword>
<dbReference type="PANTHER" id="PTHR47199:SF2">
    <property type="entry name" value="PHOTOSYSTEM II STABILITY_ASSEMBLY FACTOR HCF136, CHLOROPLASTIC"/>
    <property type="match status" value="1"/>
</dbReference>
<feature type="chain" id="PRO_5003257000" evidence="4">
    <location>
        <begin position="24"/>
        <end position="1077"/>
    </location>
</feature>
<feature type="signal peptide" evidence="4">
    <location>
        <begin position="1"/>
        <end position="23"/>
    </location>
</feature>
<dbReference type="EMBL" id="CP002546">
    <property type="protein sequence ID" value="ADY59649.1"/>
    <property type="molecule type" value="Genomic_DNA"/>
</dbReference>
<feature type="region of interest" description="Disordered" evidence="3">
    <location>
        <begin position="26"/>
        <end position="46"/>
    </location>
</feature>
<evidence type="ECO:0000256" key="3">
    <source>
        <dbReference type="SAM" id="MobiDB-lite"/>
    </source>
</evidence>
<evidence type="ECO:0000313" key="7">
    <source>
        <dbReference type="Proteomes" id="UP000006860"/>
    </source>
</evidence>
<dbReference type="Gene3D" id="2.130.10.10">
    <property type="entry name" value="YVTN repeat-like/Quinoprotein amine dehydrogenase"/>
    <property type="match status" value="2"/>
</dbReference>
<evidence type="ECO:0000256" key="4">
    <source>
        <dbReference type="SAM" id="SignalP"/>
    </source>
</evidence>
<dbReference type="GO" id="GO:0015979">
    <property type="term" value="P:photosynthesis"/>
    <property type="evidence" value="ECO:0007669"/>
    <property type="project" value="UniProtKB-KW"/>
</dbReference>
<dbReference type="OrthoDB" id="226401at2"/>
<dbReference type="HOGENOM" id="CLU_288995_0_0_0"/>
<dbReference type="InterPro" id="IPR028203">
    <property type="entry name" value="PSII_CF48-like_dom"/>
</dbReference>
<gene>
    <name evidence="6" type="ordered locus">Plabr_2045</name>
</gene>
<feature type="domain" description="Photosynthesis system II assembly factor Ycf48/Hcf136-like" evidence="5">
    <location>
        <begin position="240"/>
        <end position="319"/>
    </location>
</feature>